<keyword evidence="1" id="KW-1133">Transmembrane helix</keyword>
<feature type="transmembrane region" description="Helical" evidence="1">
    <location>
        <begin position="829"/>
        <end position="854"/>
    </location>
</feature>
<dbReference type="Proteomes" id="UP000887540">
    <property type="component" value="Unplaced"/>
</dbReference>
<accession>A0A914DXV3</accession>
<keyword evidence="4" id="KW-1185">Reference proteome</keyword>
<dbReference type="InterPro" id="IPR056072">
    <property type="entry name" value="SNTX_MACPF/CDC-like_dom"/>
</dbReference>
<evidence type="ECO:0000313" key="5">
    <source>
        <dbReference type="WBParaSite" id="ACRNAN_scaffold4257.g7076.t1"/>
    </source>
</evidence>
<dbReference type="Pfam" id="PF24674">
    <property type="entry name" value="MACPF_SNTX"/>
    <property type="match status" value="1"/>
</dbReference>
<dbReference type="InterPro" id="IPR052090">
    <property type="entry name" value="Cytolytic_pore-forming_toxin"/>
</dbReference>
<name>A0A914DXV3_9BILA</name>
<dbReference type="SUPFAM" id="SSF52540">
    <property type="entry name" value="P-loop containing nucleoside triphosphate hydrolases"/>
    <property type="match status" value="1"/>
</dbReference>
<dbReference type="PANTHER" id="PTHR31594">
    <property type="entry name" value="AIG1-TYPE G DOMAIN-CONTAINING PROTEIN"/>
    <property type="match status" value="1"/>
</dbReference>
<sequence>MSKIVVRFLVGNRDKNVLITTNDPINVEQLVEIALKKGGFEQSKHETLRIRVYEKDVEEFIDIDPPYNETQAENLHKYEVSIRELGEQVPSEESHSATPNYNSNTTVLYPKLQDVTETLTNKAPIVETPIVPVKISTENALNNKIRILHEGETITRRALGRIAAIGELYDARTDNFCGRLLFAGKIPGNAVQKTDNHNTDCNFLVQDSLNEKFDKLEVEGELKVSFLAGAIEVSGHGRYLSTNKKSEREASVTLVCKTTTQHEFLNVDDPSVTPLFSTDAIKGAKNATHVVVGIQWGALATATLSYQNKENQDKRDISGKLEFQFFADALITRQKVPNTVEEAIDFARDLPSAIQKTNDGKGVPISYTLLPLSALQSYLTATETIDHLLCKVDEITISVISRMFDDMERNRRLVYDIQVDFEDNSYCLPNTQIDTIRNKLIAIENCMASIRQKVRDEIVNVRSGKQNISVLNSIVEEYDNSDCSRNNVQNFLDGLHDIKHKISFVKNLQQRKVGYVTKGCLLDNERANLPTNQCYIYFCEWKLNDERFAENTNLFKSLVEDGLHKCIFVDLQVSPKHAKQEGVPEGNRICQYSNGGYISYDVVADSKKEMQLCLAKCAIPIQTRNYTDPRPNKRIDLELRCPNNLCSQEVHEWLCYDCRKFFTTLKEAKASRQVYLIPAQFTITDKDLKQKVIKIGDSKNENLAVGKSSTQHPKAHVFRAGKKTIRLIDTPGIGDSRGLEQDKENFAEILSYIAKLDEIHGICILLKPNNSVMTIAFSSVTYVTLMTSLCVNVISTVLEIVFEGLTCFKLFYLPKNFTTLKKNKHEIRLFVHALIMFLFHFFLTVQYVFSIYVLPYTSNMVIKATIDIIADVARTLYTLINSLLLFLLSDSIRRDYLRFYGINIGQTPVTPITTQTNSAVRNLGKRQ</sequence>
<dbReference type="InterPro" id="IPR027417">
    <property type="entry name" value="P-loop_NTPase"/>
</dbReference>
<dbReference type="AlphaFoldDB" id="A0A914DXV3"/>
<evidence type="ECO:0000259" key="3">
    <source>
        <dbReference type="Pfam" id="PF24676"/>
    </source>
</evidence>
<organism evidence="4 5">
    <name type="scientific">Acrobeloides nanus</name>
    <dbReference type="NCBI Taxonomy" id="290746"/>
    <lineage>
        <taxon>Eukaryota</taxon>
        <taxon>Metazoa</taxon>
        <taxon>Ecdysozoa</taxon>
        <taxon>Nematoda</taxon>
        <taxon>Chromadorea</taxon>
        <taxon>Rhabditida</taxon>
        <taxon>Tylenchina</taxon>
        <taxon>Cephalobomorpha</taxon>
        <taxon>Cephaloboidea</taxon>
        <taxon>Cephalobidae</taxon>
        <taxon>Acrobeloides</taxon>
    </lineage>
</organism>
<feature type="domain" description="SNTX MACPF/CDC-like" evidence="2">
    <location>
        <begin position="154"/>
        <end position="304"/>
    </location>
</feature>
<dbReference type="Pfam" id="PF24676">
    <property type="entry name" value="DUF7656"/>
    <property type="match status" value="1"/>
</dbReference>
<evidence type="ECO:0000259" key="2">
    <source>
        <dbReference type="Pfam" id="PF24674"/>
    </source>
</evidence>
<feature type="transmembrane region" description="Helical" evidence="1">
    <location>
        <begin position="782"/>
        <end position="808"/>
    </location>
</feature>
<protein>
    <submittedName>
        <fullName evidence="5">G domain-containing protein</fullName>
    </submittedName>
</protein>
<dbReference type="Gene3D" id="3.40.50.300">
    <property type="entry name" value="P-loop containing nucleotide triphosphate hydrolases"/>
    <property type="match status" value="1"/>
</dbReference>
<dbReference type="InterPro" id="IPR056073">
    <property type="entry name" value="DUF7656"/>
</dbReference>
<feature type="domain" description="DUF7656" evidence="3">
    <location>
        <begin position="508"/>
        <end position="607"/>
    </location>
</feature>
<dbReference type="WBParaSite" id="ACRNAN_scaffold4257.g7076.t1">
    <property type="protein sequence ID" value="ACRNAN_scaffold4257.g7076.t1"/>
    <property type="gene ID" value="ACRNAN_scaffold4257.g7076"/>
</dbReference>
<proteinExistence type="predicted"/>
<feature type="transmembrane region" description="Helical" evidence="1">
    <location>
        <begin position="866"/>
        <end position="888"/>
    </location>
</feature>
<reference evidence="5" key="1">
    <citation type="submission" date="2022-11" db="UniProtKB">
        <authorList>
            <consortium name="WormBaseParasite"/>
        </authorList>
    </citation>
    <scope>IDENTIFICATION</scope>
</reference>
<keyword evidence="1" id="KW-0472">Membrane</keyword>
<evidence type="ECO:0000313" key="4">
    <source>
        <dbReference type="Proteomes" id="UP000887540"/>
    </source>
</evidence>
<keyword evidence="1" id="KW-0812">Transmembrane</keyword>
<dbReference type="PANTHER" id="PTHR31594:SF14">
    <property type="entry name" value="FIBRONECTIN TYPE-III DOMAIN-CONTAINING PROTEIN"/>
    <property type="match status" value="1"/>
</dbReference>
<evidence type="ECO:0000256" key="1">
    <source>
        <dbReference type="SAM" id="Phobius"/>
    </source>
</evidence>